<evidence type="ECO:0000313" key="2">
    <source>
        <dbReference type="EMBL" id="OQE27369.1"/>
    </source>
</evidence>
<dbReference type="EMBL" id="MLKD01000004">
    <property type="protein sequence ID" value="OQE27369.1"/>
    <property type="molecule type" value="Genomic_DNA"/>
</dbReference>
<proteinExistence type="predicted"/>
<comment type="caution">
    <text evidence="2">The sequence shown here is derived from an EMBL/GenBank/DDBJ whole genome shotgun (WGS) entry which is preliminary data.</text>
</comment>
<name>A0A1V6TNH2_9EURO</name>
<keyword evidence="1" id="KW-1133">Transmembrane helix</keyword>
<dbReference type="Proteomes" id="UP000191285">
    <property type="component" value="Unassembled WGS sequence"/>
</dbReference>
<reference evidence="3" key="1">
    <citation type="journal article" date="2017" name="Nat. Microbiol.">
        <title>Global analysis of biosynthetic gene clusters reveals vast potential of secondary metabolite production in Penicillium species.</title>
        <authorList>
            <person name="Nielsen J.C."/>
            <person name="Grijseels S."/>
            <person name="Prigent S."/>
            <person name="Ji B."/>
            <person name="Dainat J."/>
            <person name="Nielsen K.F."/>
            <person name="Frisvad J.C."/>
            <person name="Workman M."/>
            <person name="Nielsen J."/>
        </authorList>
    </citation>
    <scope>NUCLEOTIDE SEQUENCE [LARGE SCALE GENOMIC DNA]</scope>
    <source>
        <strain evidence="3">IBT 24891</strain>
    </source>
</reference>
<protein>
    <submittedName>
        <fullName evidence="2">Uncharacterized protein</fullName>
    </submittedName>
</protein>
<dbReference type="OrthoDB" id="3436553at2759"/>
<feature type="transmembrane region" description="Helical" evidence="1">
    <location>
        <begin position="20"/>
        <end position="41"/>
    </location>
</feature>
<gene>
    <name evidence="2" type="ORF">PENSTE_c004G03161</name>
</gene>
<sequence length="149" mass="16483">MTKYPPPTPMSSLGRELGIMFAFIGAGLVTMVIYTFFWRIVQRKTLAQDLDRRKAFHSRTAPAADDRLLGSPTAVPGGRSERIAEKMLDRYALPGDRAEIPVHGVQLEHEQYFGQSRSQTRDWMNRNGADGVEFGLGGSVSGVSGRDLL</sequence>
<keyword evidence="3" id="KW-1185">Reference proteome</keyword>
<accession>A0A1V6TNH2</accession>
<dbReference type="STRING" id="303698.A0A1V6TNH2"/>
<dbReference type="AlphaFoldDB" id="A0A1V6TNH2"/>
<evidence type="ECO:0000313" key="3">
    <source>
        <dbReference type="Proteomes" id="UP000191285"/>
    </source>
</evidence>
<keyword evidence="1" id="KW-0812">Transmembrane</keyword>
<evidence type="ECO:0000256" key="1">
    <source>
        <dbReference type="SAM" id="Phobius"/>
    </source>
</evidence>
<keyword evidence="1" id="KW-0472">Membrane</keyword>
<organism evidence="2 3">
    <name type="scientific">Penicillium steckii</name>
    <dbReference type="NCBI Taxonomy" id="303698"/>
    <lineage>
        <taxon>Eukaryota</taxon>
        <taxon>Fungi</taxon>
        <taxon>Dikarya</taxon>
        <taxon>Ascomycota</taxon>
        <taxon>Pezizomycotina</taxon>
        <taxon>Eurotiomycetes</taxon>
        <taxon>Eurotiomycetidae</taxon>
        <taxon>Eurotiales</taxon>
        <taxon>Aspergillaceae</taxon>
        <taxon>Penicillium</taxon>
    </lineage>
</organism>